<evidence type="ECO:0000313" key="1">
    <source>
        <dbReference type="EMBL" id="GME95675.1"/>
    </source>
</evidence>
<keyword evidence="2" id="KW-1185">Reference proteome</keyword>
<reference evidence="1" key="1">
    <citation type="submission" date="2023-04" db="EMBL/GenBank/DDBJ databases">
        <title>Ambrosiozyma monospora NBRC 10751.</title>
        <authorList>
            <person name="Ichikawa N."/>
            <person name="Sato H."/>
            <person name="Tonouchi N."/>
        </authorList>
    </citation>
    <scope>NUCLEOTIDE SEQUENCE</scope>
    <source>
        <strain evidence="1">NBRC 10751</strain>
    </source>
</reference>
<dbReference type="Proteomes" id="UP001165064">
    <property type="component" value="Unassembled WGS sequence"/>
</dbReference>
<evidence type="ECO:0000313" key="2">
    <source>
        <dbReference type="Proteomes" id="UP001165064"/>
    </source>
</evidence>
<organism evidence="1 2">
    <name type="scientific">Ambrosiozyma monospora</name>
    <name type="common">Yeast</name>
    <name type="synonym">Endomycopsis monosporus</name>
    <dbReference type="NCBI Taxonomy" id="43982"/>
    <lineage>
        <taxon>Eukaryota</taxon>
        <taxon>Fungi</taxon>
        <taxon>Dikarya</taxon>
        <taxon>Ascomycota</taxon>
        <taxon>Saccharomycotina</taxon>
        <taxon>Pichiomycetes</taxon>
        <taxon>Pichiales</taxon>
        <taxon>Pichiaceae</taxon>
        <taxon>Ambrosiozyma</taxon>
    </lineage>
</organism>
<sequence>MFVTDPTPTSGAGSADGDGDDPVVSLCICDTLLGTFKTSECTLSEMMLEITKTNPSEIVLLDAQYHELLRQFPDLQQYYITRLGPNHVPRETIELIQSEDLMKKKRTKTTTKPILDVAVLFEGTAKLAKSYINSLSLPTLGSAFILYNYLKECLPFNHKGIFYLPPSSPSTSTSTSTSASTSTSTTSSSSPSMHIDQTAAQDLELITTIRGGFKVGALANTIDRTVTTAGARLLNRWILEPSTTPHVIEQRQKLVGGFLSDYETSLEITQLLKRTGDLPRIVRRVGNGRVELAELRELAGSVRLLETILELIDDTDDGYGRGEGKGVGLKSVLMPLFDSVEDRSALGKLASKILKTVHQDVMLMNTETGGGGGGSGIDVVRRNWSICANASKKLKVSRAKYDEFVNAYDLLADSLTESFGEFGYRGKINLIRDLKSGCFVVELKSSSKVIPTMIKELSLEYVERTRGSVKISDSRWTKLGEQLVLLEQQIQIEESVILKALKQKIIAKSTEFIKLSSIIEQLDIAQSFASLAREKNLVCPKVDNSSNFEIVEGRHLVVEKGLQNHHKHHHHDDDYTTTRTTNFTPNSCTLTATHPHQS</sequence>
<comment type="caution">
    <text evidence="1">The sequence shown here is derived from an EMBL/GenBank/DDBJ whole genome shotgun (WGS) entry which is preliminary data.</text>
</comment>
<name>A0ACB5TVG3_AMBMO</name>
<proteinExistence type="predicted"/>
<dbReference type="EMBL" id="BSXS01009505">
    <property type="protein sequence ID" value="GME95675.1"/>
    <property type="molecule type" value="Genomic_DNA"/>
</dbReference>
<accession>A0ACB5TVG3</accession>
<gene>
    <name evidence="1" type="ORF">Amon02_000978700</name>
</gene>
<protein>
    <submittedName>
        <fullName evidence="1">Unnamed protein product</fullName>
    </submittedName>
</protein>